<dbReference type="Pfam" id="PF01077">
    <property type="entry name" value="NIR_SIR"/>
    <property type="match status" value="1"/>
</dbReference>
<evidence type="ECO:0000313" key="7">
    <source>
        <dbReference type="EMBL" id="CRH05337.1"/>
    </source>
</evidence>
<dbReference type="PANTHER" id="PTHR11493:SF54">
    <property type="entry name" value="ANAEROBIC SULFITE REDUCTASE SUBUNIT C"/>
    <property type="match status" value="1"/>
</dbReference>
<dbReference type="SUPFAM" id="SSF54862">
    <property type="entry name" value="4Fe-4S ferredoxins"/>
    <property type="match status" value="1"/>
</dbReference>
<dbReference type="GO" id="GO:0046872">
    <property type="term" value="F:metal ion binding"/>
    <property type="evidence" value="ECO:0007669"/>
    <property type="project" value="UniProtKB-KW"/>
</dbReference>
<keyword evidence="1" id="KW-0004">4Fe-4S</keyword>
<dbReference type="InterPro" id="IPR006067">
    <property type="entry name" value="NO2/SO3_Rdtase_4Fe4S_dom"/>
</dbReference>
<dbReference type="GO" id="GO:0016002">
    <property type="term" value="F:sulfite reductase activity"/>
    <property type="evidence" value="ECO:0007669"/>
    <property type="project" value="TreeGrafter"/>
</dbReference>
<dbReference type="GO" id="GO:0020037">
    <property type="term" value="F:heme binding"/>
    <property type="evidence" value="ECO:0007669"/>
    <property type="project" value="InterPro"/>
</dbReference>
<evidence type="ECO:0000256" key="4">
    <source>
        <dbReference type="ARBA" id="ARBA00023014"/>
    </source>
</evidence>
<keyword evidence="3" id="KW-0408">Iron</keyword>
<dbReference type="InterPro" id="IPR045854">
    <property type="entry name" value="NO2/SO3_Rdtase_4Fe4S_sf"/>
</dbReference>
<dbReference type="PANTHER" id="PTHR11493">
    <property type="entry name" value="SULFITE REDUCTASE [NADPH] SUBUNIT BETA-RELATED"/>
    <property type="match status" value="1"/>
</dbReference>
<dbReference type="GO" id="GO:0051539">
    <property type="term" value="F:4 iron, 4 sulfur cluster binding"/>
    <property type="evidence" value="ECO:0007669"/>
    <property type="project" value="UniProtKB-KW"/>
</dbReference>
<dbReference type="NCBIfam" id="TIGR02064">
    <property type="entry name" value="dsrA"/>
    <property type="match status" value="1"/>
</dbReference>
<keyword evidence="7" id="KW-0560">Oxidoreductase</keyword>
<evidence type="ECO:0000256" key="3">
    <source>
        <dbReference type="ARBA" id="ARBA00023004"/>
    </source>
</evidence>
<keyword evidence="4" id="KW-0411">Iron-sulfur</keyword>
<dbReference type="GO" id="GO:0009337">
    <property type="term" value="C:sulfite reductase complex (NADPH)"/>
    <property type="evidence" value="ECO:0007669"/>
    <property type="project" value="TreeGrafter"/>
</dbReference>
<dbReference type="InterPro" id="IPR045169">
    <property type="entry name" value="NO2/SO3_Rdtase_4Fe4S_prot"/>
</dbReference>
<dbReference type="Gene3D" id="6.10.140.1420">
    <property type="match status" value="1"/>
</dbReference>
<dbReference type="Gene3D" id="3.30.70.2500">
    <property type="match status" value="1"/>
</dbReference>
<accession>A0A1S7LGY5</accession>
<dbReference type="Gene3D" id="3.30.413.10">
    <property type="entry name" value="Sulfite Reductase Hemoprotein, domain 1"/>
    <property type="match status" value="1"/>
</dbReference>
<reference evidence="7" key="1">
    <citation type="submission" date="2015-04" db="EMBL/GenBank/DDBJ databases">
        <authorList>
            <person name="Syromyatnikov M.Y."/>
            <person name="Popov V.N."/>
        </authorList>
    </citation>
    <scope>NUCLEOTIDE SEQUENCE</scope>
    <source>
        <strain evidence="7">MO-1</strain>
    </source>
</reference>
<evidence type="ECO:0000256" key="2">
    <source>
        <dbReference type="ARBA" id="ARBA00022723"/>
    </source>
</evidence>
<organism evidence="7">
    <name type="scientific">Magnetococcus massalia (strain MO-1)</name>
    <dbReference type="NCBI Taxonomy" id="451514"/>
    <lineage>
        <taxon>Bacteria</taxon>
        <taxon>Pseudomonadati</taxon>
        <taxon>Pseudomonadota</taxon>
        <taxon>Magnetococcia</taxon>
        <taxon>Magnetococcales</taxon>
        <taxon>Magnetococcaceae</taxon>
        <taxon>Magnetococcus</taxon>
    </lineage>
</organism>
<dbReference type="GO" id="GO:0050311">
    <property type="term" value="F:sulfite reductase (ferredoxin) activity"/>
    <property type="evidence" value="ECO:0007669"/>
    <property type="project" value="TreeGrafter"/>
</dbReference>
<protein>
    <submittedName>
        <fullName evidence="7">Sulfite reductase, dissimilatory-type subunit alpha DsrA</fullName>
        <ecNumber evidence="7">1.8.99.3</ecNumber>
    </submittedName>
</protein>
<evidence type="ECO:0000259" key="5">
    <source>
        <dbReference type="Pfam" id="PF01077"/>
    </source>
</evidence>
<evidence type="ECO:0000256" key="1">
    <source>
        <dbReference type="ARBA" id="ARBA00022485"/>
    </source>
</evidence>
<keyword evidence="2" id="KW-0479">Metal-binding</keyword>
<dbReference type="InterPro" id="IPR036136">
    <property type="entry name" value="Nit/Sulf_reduc_fer-like_dom_sf"/>
</dbReference>
<dbReference type="InterPro" id="IPR005117">
    <property type="entry name" value="NiRdtase/SiRdtase_haem-b_fer"/>
</dbReference>
<gene>
    <name evidence="7" type="primary">dsrA</name>
    <name evidence="7" type="ORF">MAGMO_1143</name>
</gene>
<dbReference type="GO" id="GO:0018551">
    <property type="term" value="F:dissimilatory sulfite reductase (NADH) activity"/>
    <property type="evidence" value="ECO:0007669"/>
    <property type="project" value="InterPro"/>
</dbReference>
<proteinExistence type="predicted"/>
<dbReference type="Pfam" id="PF03460">
    <property type="entry name" value="NIR_SIR_ferr"/>
    <property type="match status" value="1"/>
</dbReference>
<sequence>MAEHKLNPTPNLDTLEEGPWPSFITGFKDYFKRTGNTMVRGCLDQLNYSYETRMGYWKGGVVGVHGYGAGIISRYSMVPELFPEAKEFHTMRIQPPPGLHYTTKHLREICDIWEKYGSGLISMHGQTGNLQLQGVGQDDCQPLFDELNQLGWDLGGAGATVRTGASCIGQARCEMACYDTLKLHEKVLTYFTDLVHRPQLPYKAKFKFSGCANDCCNAIQRSDYATIGTWKDDIQVDEAEVANFIEDKGVAYLTNNVITRCPTNAISLNEDGKSITIENSDCVRCMHCLNVMNKALSPGKERGISLLVGGKGHLKVGNMLGSMMVPFMKMDTDEDIEKFIDMIDEIIDYWAENALDHERVGETIERVGMQQFLDAVGLDATPDMVLQPRDNPYFKADYEAVG</sequence>
<feature type="domain" description="Nitrite/sulphite reductase 4Fe-4S" evidence="5">
    <location>
        <begin position="158"/>
        <end position="378"/>
    </location>
</feature>
<name>A0A1S7LGY5_MAGMO</name>
<dbReference type="AlphaFoldDB" id="A0A1S7LGY5"/>
<dbReference type="GO" id="GO:0000103">
    <property type="term" value="P:sulfate assimilation"/>
    <property type="evidence" value="ECO:0007669"/>
    <property type="project" value="TreeGrafter"/>
</dbReference>
<dbReference type="Gene3D" id="3.30.70.20">
    <property type="match status" value="1"/>
</dbReference>
<dbReference type="EMBL" id="LO017727">
    <property type="protein sequence ID" value="CRH05337.1"/>
    <property type="molecule type" value="Genomic_DNA"/>
</dbReference>
<dbReference type="InterPro" id="IPR011806">
    <property type="entry name" value="DsrA"/>
</dbReference>
<dbReference type="SUPFAM" id="SSF56014">
    <property type="entry name" value="Nitrite and sulphite reductase 4Fe-4S domain-like"/>
    <property type="match status" value="1"/>
</dbReference>
<dbReference type="EC" id="1.8.99.3" evidence="7"/>
<evidence type="ECO:0000259" key="6">
    <source>
        <dbReference type="Pfam" id="PF03460"/>
    </source>
</evidence>
<feature type="domain" description="Nitrite/Sulfite reductase ferredoxin-like" evidence="6">
    <location>
        <begin position="86"/>
        <end position="149"/>
    </location>
</feature>
<dbReference type="SUPFAM" id="SSF55124">
    <property type="entry name" value="Nitrite/Sulfite reductase N-terminal domain-like"/>
    <property type="match status" value="1"/>
</dbReference>